<dbReference type="InterPro" id="IPR010982">
    <property type="entry name" value="Lambda_DNA-bd_dom_sf"/>
</dbReference>
<comment type="caution">
    <text evidence="3">The sequence shown here is derived from an EMBL/GenBank/DDBJ whole genome shotgun (WGS) entry which is preliminary data.</text>
</comment>
<dbReference type="PANTHER" id="PTHR36924">
    <property type="entry name" value="ANTITOXIN HIGA-1"/>
    <property type="match status" value="1"/>
</dbReference>
<name>A0A1Q5U2M2_9GAMM</name>
<accession>A0A1Q5U2M2</accession>
<proteinExistence type="predicted"/>
<dbReference type="AlphaFoldDB" id="A0A1Q5U2M2"/>
<dbReference type="PANTHER" id="PTHR36924:SF1">
    <property type="entry name" value="ANTITOXIN HIGA-1"/>
    <property type="match status" value="1"/>
</dbReference>
<dbReference type="SMART" id="SM00530">
    <property type="entry name" value="HTH_XRE"/>
    <property type="match status" value="1"/>
</dbReference>
<dbReference type="InterPro" id="IPR013430">
    <property type="entry name" value="Toxin_antidote_HigA"/>
</dbReference>
<dbReference type="Pfam" id="PF01381">
    <property type="entry name" value="HTH_3"/>
    <property type="match status" value="1"/>
</dbReference>
<evidence type="ECO:0000313" key="3">
    <source>
        <dbReference type="EMBL" id="OKP06729.1"/>
    </source>
</evidence>
<dbReference type="GO" id="GO:0003677">
    <property type="term" value="F:DNA binding"/>
    <property type="evidence" value="ECO:0007669"/>
    <property type="project" value="UniProtKB-KW"/>
</dbReference>
<reference evidence="3 4" key="1">
    <citation type="submission" date="2016-09" db="EMBL/GenBank/DDBJ databases">
        <title>Xenorhabdus thuongxuanensis sp. nov. and Xenorhabdus eapokensis sp. nov., isolated from Steinernema species.</title>
        <authorList>
            <person name="Kaempfer P."/>
            <person name="Tobias N.J."/>
            <person name="Phan Ke L."/>
            <person name="Bode H.B."/>
            <person name="Glaeser S.P."/>
        </authorList>
    </citation>
    <scope>NUCLEOTIDE SEQUENCE [LARGE SCALE GENOMIC DNA]</scope>
    <source>
        <strain evidence="3 4">30TX1</strain>
    </source>
</reference>
<dbReference type="NCBIfam" id="TIGR02607">
    <property type="entry name" value="antidote_HigA"/>
    <property type="match status" value="1"/>
</dbReference>
<keyword evidence="4" id="KW-1185">Reference proteome</keyword>
<evidence type="ECO:0000259" key="2">
    <source>
        <dbReference type="PROSITE" id="PS50943"/>
    </source>
</evidence>
<organism evidence="3 4">
    <name type="scientific">Xenorhabdus thuongxuanensis</name>
    <dbReference type="NCBI Taxonomy" id="1873484"/>
    <lineage>
        <taxon>Bacteria</taxon>
        <taxon>Pseudomonadati</taxon>
        <taxon>Pseudomonadota</taxon>
        <taxon>Gammaproteobacteria</taxon>
        <taxon>Enterobacterales</taxon>
        <taxon>Morganellaceae</taxon>
        <taxon>Xenorhabdus</taxon>
    </lineage>
</organism>
<sequence length="124" mass="13834">MIKRQAHLGEIIAETLEEMSVSLRQFAKAMEIAPSTASRLLSGQTSVTPEMALKLSVVIGSTPETNSALKVVSKRSVFYKVEKLAQIFQCLEIFSQLSVKNSLPNSHRIRFKQIPIEIRIIHIG</sequence>
<dbReference type="EMBL" id="MKGR01000011">
    <property type="protein sequence ID" value="OKP06729.1"/>
    <property type="molecule type" value="Genomic_DNA"/>
</dbReference>
<dbReference type="PROSITE" id="PS50943">
    <property type="entry name" value="HTH_CROC1"/>
    <property type="match status" value="1"/>
</dbReference>
<dbReference type="InterPro" id="IPR001387">
    <property type="entry name" value="Cro/C1-type_HTH"/>
</dbReference>
<feature type="domain" description="HTH cro/C1-type" evidence="2">
    <location>
        <begin position="12"/>
        <end position="66"/>
    </location>
</feature>
<gene>
    <name evidence="3" type="ORF">Xentx_01855</name>
</gene>
<protein>
    <submittedName>
        <fullName evidence="3">Virulence-associated protein A</fullName>
    </submittedName>
</protein>
<dbReference type="Proteomes" id="UP000186277">
    <property type="component" value="Unassembled WGS sequence"/>
</dbReference>
<keyword evidence="1" id="KW-0238">DNA-binding</keyword>
<dbReference type="Gene3D" id="1.10.260.40">
    <property type="entry name" value="lambda repressor-like DNA-binding domains"/>
    <property type="match status" value="1"/>
</dbReference>
<evidence type="ECO:0000313" key="4">
    <source>
        <dbReference type="Proteomes" id="UP000186277"/>
    </source>
</evidence>
<evidence type="ECO:0000256" key="1">
    <source>
        <dbReference type="ARBA" id="ARBA00023125"/>
    </source>
</evidence>
<dbReference type="SUPFAM" id="SSF47413">
    <property type="entry name" value="lambda repressor-like DNA-binding domains"/>
    <property type="match status" value="1"/>
</dbReference>